<gene>
    <name evidence="1" type="ORF">AKJ64_00690</name>
</gene>
<sequence length="77" mass="9036">MESALSLDLRILSIPNVKERKRNVFLKKVVGLLGPATRVLPRRVDLTNQIPGFEPFLARFPTYLFYTKKEFMNYTLY</sequence>
<evidence type="ECO:0000313" key="2">
    <source>
        <dbReference type="Proteomes" id="UP000070373"/>
    </source>
</evidence>
<dbReference type="EMBL" id="LHXN01000006">
    <property type="protein sequence ID" value="KXA93395.1"/>
    <property type="molecule type" value="Genomic_DNA"/>
</dbReference>
<name>A0A133UGN7_9EURY</name>
<organism evidence="1 2">
    <name type="scientific">candidate division MSBL1 archaeon SCGC-AAA259E17</name>
    <dbReference type="NCBI Taxonomy" id="1698263"/>
    <lineage>
        <taxon>Archaea</taxon>
        <taxon>Methanobacteriati</taxon>
        <taxon>Methanobacteriota</taxon>
        <taxon>candidate division MSBL1</taxon>
    </lineage>
</organism>
<dbReference type="AlphaFoldDB" id="A0A133UGN7"/>
<proteinExistence type="predicted"/>
<dbReference type="Proteomes" id="UP000070373">
    <property type="component" value="Unassembled WGS sequence"/>
</dbReference>
<comment type="caution">
    <text evidence="1">The sequence shown here is derived from an EMBL/GenBank/DDBJ whole genome shotgun (WGS) entry which is preliminary data.</text>
</comment>
<reference evidence="1 2" key="1">
    <citation type="journal article" date="2016" name="Sci. Rep.">
        <title>Metabolic traits of an uncultured archaeal lineage -MSBL1- from brine pools of the Red Sea.</title>
        <authorList>
            <person name="Mwirichia R."/>
            <person name="Alam I."/>
            <person name="Rashid M."/>
            <person name="Vinu M."/>
            <person name="Ba-Alawi W."/>
            <person name="Anthony Kamau A."/>
            <person name="Kamanda Ngugi D."/>
            <person name="Goker M."/>
            <person name="Klenk H.P."/>
            <person name="Bajic V."/>
            <person name="Stingl U."/>
        </authorList>
    </citation>
    <scope>NUCLEOTIDE SEQUENCE [LARGE SCALE GENOMIC DNA]</scope>
    <source>
        <strain evidence="1">SCGC-AAA259E17</strain>
    </source>
</reference>
<accession>A0A133UGN7</accession>
<protein>
    <submittedName>
        <fullName evidence="1">Uncharacterized protein</fullName>
    </submittedName>
</protein>
<keyword evidence="2" id="KW-1185">Reference proteome</keyword>
<evidence type="ECO:0000313" key="1">
    <source>
        <dbReference type="EMBL" id="KXA93395.1"/>
    </source>
</evidence>